<dbReference type="EMBL" id="LNYP01000019">
    <property type="protein sequence ID" value="KTD39599.1"/>
    <property type="molecule type" value="Genomic_DNA"/>
</dbReference>
<reference evidence="3 4" key="1">
    <citation type="submission" date="2015-11" db="EMBL/GenBank/DDBJ databases">
        <title>Genomic analysis of 38 Legionella species identifies large and diverse effector repertoires.</title>
        <authorList>
            <person name="Burstein D."/>
            <person name="Amaro F."/>
            <person name="Zusman T."/>
            <person name="Lifshitz Z."/>
            <person name="Cohen O."/>
            <person name="Gilbert J.A."/>
            <person name="Pupko T."/>
            <person name="Shuman H.A."/>
            <person name="Segal G."/>
        </authorList>
    </citation>
    <scope>NUCLEOTIDE SEQUENCE [LARGE SCALE GENOMIC DNA]</scope>
    <source>
        <strain evidence="3 4">Oak Ridge-10</strain>
    </source>
</reference>
<organism evidence="3 4">
    <name type="scientific">Legionella oakridgensis</name>
    <dbReference type="NCBI Taxonomy" id="29423"/>
    <lineage>
        <taxon>Bacteria</taxon>
        <taxon>Pseudomonadati</taxon>
        <taxon>Pseudomonadota</taxon>
        <taxon>Gammaproteobacteria</taxon>
        <taxon>Legionellales</taxon>
        <taxon>Legionellaceae</taxon>
        <taxon>Legionella</taxon>
    </lineage>
</organism>
<name>A0A0W0X4U0_9GAMM</name>
<evidence type="ECO:0000313" key="4">
    <source>
        <dbReference type="Proteomes" id="UP000054858"/>
    </source>
</evidence>
<comment type="caution">
    <text evidence="3">The sequence shown here is derived from an EMBL/GenBank/DDBJ whole genome shotgun (WGS) entry which is preliminary data.</text>
</comment>
<protein>
    <submittedName>
        <fullName evidence="3">Intracellular multiplication protein IcmX</fullName>
    </submittedName>
</protein>
<gene>
    <name evidence="3" type="primary">icmX</name>
    <name evidence="3" type="ORF">Loak_1025</name>
</gene>
<sequence length="447" mass="48146">MKIIGRSLFACLLSMSLFTAEAADYEPAPTSENYSPELSDMNTSLQSIQVYLYNLGQYLGFSLGNAPQNNPIESAAPLPFLDLSQTQIANLYIPAITALTNIMSLTIFKNYGSTTTTGGNISVSSLIDQQPYQSDPGSQSVLNTLTTPDYSYCLGSQTATTFKADPLTTCTNAGQQLTNLKVVNDVIGSLPNPTTFFTSGGITGSDNSNLLQQLSSNSLLTPLSYSTESQAASGTSSSAGSDTSSQDVLTANSEAQIAENFIRYVSGGTVPIDLATWTQYGNLYTAATGTTTDLSTQQAKYTLIQYLSSLRTYAAQTSVGINNLYYILSKRMKSESAQTSEALNEYNMATWRLANISNAASGQGGNNQQSQQQQQWQQQIQSAPPETVQKEIALLLAEINYQLYLSRQQQERILLTNSILVIQSARSVKPSLLGADQDLGQGQSQTQ</sequence>
<feature type="region of interest" description="Disordered" evidence="1">
    <location>
        <begin position="361"/>
        <end position="381"/>
    </location>
</feature>
<dbReference type="AlphaFoldDB" id="A0A0W0X4U0"/>
<dbReference type="PATRIC" id="fig|29423.5.peg.1078"/>
<accession>A0A0W0X4U0</accession>
<keyword evidence="2" id="KW-0732">Signal</keyword>
<evidence type="ECO:0000256" key="2">
    <source>
        <dbReference type="SAM" id="SignalP"/>
    </source>
</evidence>
<dbReference type="RefSeq" id="WP_025386535.1">
    <property type="nucleotide sequence ID" value="NZ_LCUA01000007.1"/>
</dbReference>
<dbReference type="Proteomes" id="UP000054858">
    <property type="component" value="Unassembled WGS sequence"/>
</dbReference>
<proteinExistence type="predicted"/>
<feature type="signal peptide" evidence="2">
    <location>
        <begin position="1"/>
        <end position="22"/>
    </location>
</feature>
<evidence type="ECO:0000313" key="3">
    <source>
        <dbReference type="EMBL" id="KTD39599.1"/>
    </source>
</evidence>
<evidence type="ECO:0000256" key="1">
    <source>
        <dbReference type="SAM" id="MobiDB-lite"/>
    </source>
</evidence>
<feature type="chain" id="PRO_5006916129" evidence="2">
    <location>
        <begin position="23"/>
        <end position="447"/>
    </location>
</feature>